<dbReference type="GO" id="GO:0003677">
    <property type="term" value="F:DNA binding"/>
    <property type="evidence" value="ECO:0007669"/>
    <property type="project" value="UniProtKB-KW"/>
</dbReference>
<dbReference type="EMBL" id="VITO01000019">
    <property type="protein sequence ID" value="TWB21123.1"/>
    <property type="molecule type" value="Genomic_DNA"/>
</dbReference>
<dbReference type="Gene3D" id="1.10.260.40">
    <property type="entry name" value="lambda repressor-like DNA-binding domains"/>
    <property type="match status" value="1"/>
</dbReference>
<keyword evidence="1" id="KW-0238">DNA-binding</keyword>
<evidence type="ECO:0000256" key="1">
    <source>
        <dbReference type="ARBA" id="ARBA00023125"/>
    </source>
</evidence>
<dbReference type="PROSITE" id="PS50943">
    <property type="entry name" value="HTH_CROC1"/>
    <property type="match status" value="1"/>
</dbReference>
<sequence length="105" mass="11599">MSLAAKLKELRQKKGQSLQQVGDGVGVSKAHIWELERGSSTNPGKDLLAKLASHFGVTVAFLLDESAEPKEAAALQFFREFDGKLSEKDWDMLRVVAERLKDKDG</sequence>
<gene>
    <name evidence="3" type="ORF">FBZ88_11997</name>
</gene>
<evidence type="ECO:0000313" key="4">
    <source>
        <dbReference type="Proteomes" id="UP000316545"/>
    </source>
</evidence>
<dbReference type="SUPFAM" id="SSF47413">
    <property type="entry name" value="lambda repressor-like DNA-binding domains"/>
    <property type="match status" value="1"/>
</dbReference>
<dbReference type="AlphaFoldDB" id="A0A560FHN4"/>
<dbReference type="InterPro" id="IPR010982">
    <property type="entry name" value="Lambda_DNA-bd_dom_sf"/>
</dbReference>
<dbReference type="InterPro" id="IPR001387">
    <property type="entry name" value="Cro/C1-type_HTH"/>
</dbReference>
<reference evidence="3 4" key="1">
    <citation type="submission" date="2019-06" db="EMBL/GenBank/DDBJ databases">
        <title>Genomic Encyclopedia of Type Strains, Phase IV (KMG-V): Genome sequencing to study the core and pangenomes of soil and plant-associated prokaryotes.</title>
        <authorList>
            <person name="Whitman W."/>
        </authorList>
    </citation>
    <scope>NUCLEOTIDE SEQUENCE [LARGE SCALE GENOMIC DNA]</scope>
    <source>
        <strain evidence="3 4">BR 11865</strain>
    </source>
</reference>
<keyword evidence="4" id="KW-1185">Reference proteome</keyword>
<accession>A0A560FHN4</accession>
<evidence type="ECO:0000259" key="2">
    <source>
        <dbReference type="PROSITE" id="PS50943"/>
    </source>
</evidence>
<dbReference type="SMART" id="SM00530">
    <property type="entry name" value="HTH_XRE"/>
    <property type="match status" value="1"/>
</dbReference>
<protein>
    <submittedName>
        <fullName evidence="3">Transcriptional regulator with XRE-family HTH domain</fullName>
    </submittedName>
</protein>
<comment type="caution">
    <text evidence="3">The sequence shown here is derived from an EMBL/GenBank/DDBJ whole genome shotgun (WGS) entry which is preliminary data.</text>
</comment>
<name>A0A560FHN4_9PROT</name>
<dbReference type="InterPro" id="IPR050807">
    <property type="entry name" value="TransReg_Diox_bact_type"/>
</dbReference>
<dbReference type="RefSeq" id="WP_145619471.1">
    <property type="nucleotide sequence ID" value="NZ_VITO01000019.1"/>
</dbReference>
<organism evidence="3 4">
    <name type="scientific">Nitrospirillum amazonense</name>
    <dbReference type="NCBI Taxonomy" id="28077"/>
    <lineage>
        <taxon>Bacteria</taxon>
        <taxon>Pseudomonadati</taxon>
        <taxon>Pseudomonadota</taxon>
        <taxon>Alphaproteobacteria</taxon>
        <taxon>Rhodospirillales</taxon>
        <taxon>Azospirillaceae</taxon>
        <taxon>Nitrospirillum</taxon>
    </lineage>
</organism>
<dbReference type="Proteomes" id="UP000316545">
    <property type="component" value="Unassembled WGS sequence"/>
</dbReference>
<dbReference type="GO" id="GO:0003700">
    <property type="term" value="F:DNA-binding transcription factor activity"/>
    <property type="evidence" value="ECO:0007669"/>
    <property type="project" value="TreeGrafter"/>
</dbReference>
<dbReference type="CDD" id="cd00093">
    <property type="entry name" value="HTH_XRE"/>
    <property type="match status" value="1"/>
</dbReference>
<dbReference type="Pfam" id="PF13560">
    <property type="entry name" value="HTH_31"/>
    <property type="match status" value="1"/>
</dbReference>
<dbReference type="GO" id="GO:0005829">
    <property type="term" value="C:cytosol"/>
    <property type="evidence" value="ECO:0007669"/>
    <property type="project" value="TreeGrafter"/>
</dbReference>
<dbReference type="PANTHER" id="PTHR46797:SF1">
    <property type="entry name" value="METHYLPHOSPHONATE SYNTHASE"/>
    <property type="match status" value="1"/>
</dbReference>
<dbReference type="PANTHER" id="PTHR46797">
    <property type="entry name" value="HTH-TYPE TRANSCRIPTIONAL REGULATOR"/>
    <property type="match status" value="1"/>
</dbReference>
<evidence type="ECO:0000313" key="3">
    <source>
        <dbReference type="EMBL" id="TWB21123.1"/>
    </source>
</evidence>
<proteinExistence type="predicted"/>
<feature type="domain" description="HTH cro/C1-type" evidence="2">
    <location>
        <begin position="7"/>
        <end position="62"/>
    </location>
</feature>